<dbReference type="NCBIfam" id="TIGR00254">
    <property type="entry name" value="GGDEF"/>
    <property type="match status" value="1"/>
</dbReference>
<dbReference type="Pfam" id="PF00563">
    <property type="entry name" value="EAL"/>
    <property type="match status" value="1"/>
</dbReference>
<evidence type="ECO:0000259" key="1">
    <source>
        <dbReference type="PROSITE" id="PS50883"/>
    </source>
</evidence>
<evidence type="ECO:0000313" key="4">
    <source>
        <dbReference type="Proteomes" id="UP001214854"/>
    </source>
</evidence>
<proteinExistence type="predicted"/>
<dbReference type="SUPFAM" id="SSF55073">
    <property type="entry name" value="Nucleotide cyclase"/>
    <property type="match status" value="1"/>
</dbReference>
<dbReference type="CDD" id="cd01949">
    <property type="entry name" value="GGDEF"/>
    <property type="match status" value="1"/>
</dbReference>
<dbReference type="PROSITE" id="PS50883">
    <property type="entry name" value="EAL"/>
    <property type="match status" value="1"/>
</dbReference>
<gene>
    <name evidence="3" type="ORF">PQU92_08505</name>
</gene>
<dbReference type="Pfam" id="PF12860">
    <property type="entry name" value="PAS_7"/>
    <property type="match status" value="1"/>
</dbReference>
<dbReference type="InterPro" id="IPR029787">
    <property type="entry name" value="Nucleotide_cyclase"/>
</dbReference>
<dbReference type="PANTHER" id="PTHR44757">
    <property type="entry name" value="DIGUANYLATE CYCLASE DGCP"/>
    <property type="match status" value="1"/>
</dbReference>
<dbReference type="SUPFAM" id="SSF141868">
    <property type="entry name" value="EAL domain-like"/>
    <property type="match status" value="1"/>
</dbReference>
<dbReference type="PANTHER" id="PTHR44757:SF2">
    <property type="entry name" value="BIOFILM ARCHITECTURE MAINTENANCE PROTEIN MBAA"/>
    <property type="match status" value="1"/>
</dbReference>
<dbReference type="InterPro" id="IPR001633">
    <property type="entry name" value="EAL_dom"/>
</dbReference>
<dbReference type="Proteomes" id="UP001214854">
    <property type="component" value="Unassembled WGS sequence"/>
</dbReference>
<dbReference type="InterPro" id="IPR035919">
    <property type="entry name" value="EAL_sf"/>
</dbReference>
<protein>
    <submittedName>
        <fullName evidence="3">EAL domain-containing protein</fullName>
    </submittedName>
</protein>
<keyword evidence="4" id="KW-1185">Reference proteome</keyword>
<organism evidence="3 4">
    <name type="scientific">Asticcacaulis aquaticus</name>
    <dbReference type="NCBI Taxonomy" id="2984212"/>
    <lineage>
        <taxon>Bacteria</taxon>
        <taxon>Pseudomonadati</taxon>
        <taxon>Pseudomonadota</taxon>
        <taxon>Alphaproteobacteria</taxon>
        <taxon>Caulobacterales</taxon>
        <taxon>Caulobacteraceae</taxon>
        <taxon>Asticcacaulis</taxon>
    </lineage>
</organism>
<dbReference type="CDD" id="cd01948">
    <property type="entry name" value="EAL"/>
    <property type="match status" value="1"/>
</dbReference>
<dbReference type="SUPFAM" id="SSF55785">
    <property type="entry name" value="PYP-like sensor domain (PAS domain)"/>
    <property type="match status" value="1"/>
</dbReference>
<dbReference type="RefSeq" id="WP_272747789.1">
    <property type="nucleotide sequence ID" value="NZ_JAQQKX010000005.1"/>
</dbReference>
<evidence type="ECO:0000313" key="3">
    <source>
        <dbReference type="EMBL" id="MDC7683315.1"/>
    </source>
</evidence>
<dbReference type="PROSITE" id="PS50887">
    <property type="entry name" value="GGDEF"/>
    <property type="match status" value="1"/>
</dbReference>
<reference evidence="3 4" key="1">
    <citation type="submission" date="2023-01" db="EMBL/GenBank/DDBJ databases">
        <title>Novel species of the genus Asticcacaulis isolated from rivers.</title>
        <authorList>
            <person name="Lu H."/>
        </authorList>
    </citation>
    <scope>NUCLEOTIDE SEQUENCE [LARGE SCALE GENOMIC DNA]</scope>
    <source>
        <strain evidence="3 4">BYS171W</strain>
    </source>
</reference>
<sequence>MHRLLSRQIARATQNGTLDTEKLIDQVDGAYGDFDRDNHRLDRASLLMSEELEAANATLRRSLREISRQSRRFQATLDNMPHGVCLYDDQGRILECNRRFYLKYGLSDQQTYRGLTLTEALASGGQPDRMDLPWRLLVMENVALPIQGYGEIEQHWPDGRVMRISRSGVEGGGFLDTIVNVTEAHKARQRIQHMASFDALTDLPNRVLCRERLKDAVEAAREGEMGALLCLDLDRFKAVNDTLGHAVGDQLLVQATRRLKKILKPQDTVARLGGDEFAVVLRHLKSTAEAHRIARRLISHLSMPYEINGHQALIGASIGIEFIDEKTSGVDELLRNADLALYRAKANGRGSFAVYVPELHEQLSERRQLEIDMRQALKANEFFVLYQPFYCVKSQTICGYEALVRWRSAKRGIVSPADFIPLAEETGLIEEIGAWVLRQACTDALDLPDHMTMAVNLSPVQFKSRKIVPLVRTILAETGLSPQRLELEITEGVMIGDQVEALSILKGLKDLGVRISLDDFGTGYSSFSYVRAFPFDKIKIDQSFVRDLGRTTDSLAIIRAVAGMCSSLGITSTAEGVETDDQFHILEAEHCDTLQGYLFGRPGPLQASDIQTGTAAQG</sequence>
<evidence type="ECO:0000259" key="2">
    <source>
        <dbReference type="PROSITE" id="PS50887"/>
    </source>
</evidence>
<dbReference type="SMART" id="SM00267">
    <property type="entry name" value="GGDEF"/>
    <property type="match status" value="1"/>
</dbReference>
<accession>A0ABT5HTZ4</accession>
<dbReference type="Gene3D" id="3.20.20.450">
    <property type="entry name" value="EAL domain"/>
    <property type="match status" value="1"/>
</dbReference>
<dbReference type="InterPro" id="IPR000160">
    <property type="entry name" value="GGDEF_dom"/>
</dbReference>
<dbReference type="Gene3D" id="3.30.70.270">
    <property type="match status" value="1"/>
</dbReference>
<dbReference type="SMART" id="SM00052">
    <property type="entry name" value="EAL"/>
    <property type="match status" value="1"/>
</dbReference>
<dbReference type="EMBL" id="JAQQKX010000005">
    <property type="protein sequence ID" value="MDC7683315.1"/>
    <property type="molecule type" value="Genomic_DNA"/>
</dbReference>
<dbReference type="Pfam" id="PF00990">
    <property type="entry name" value="GGDEF"/>
    <property type="match status" value="1"/>
</dbReference>
<name>A0ABT5HTZ4_9CAUL</name>
<dbReference type="Gene3D" id="3.30.450.20">
    <property type="entry name" value="PAS domain"/>
    <property type="match status" value="1"/>
</dbReference>
<dbReference type="InterPro" id="IPR043128">
    <property type="entry name" value="Rev_trsase/Diguanyl_cyclase"/>
</dbReference>
<dbReference type="InterPro" id="IPR052155">
    <property type="entry name" value="Biofilm_reg_signaling"/>
</dbReference>
<comment type="caution">
    <text evidence="3">The sequence shown here is derived from an EMBL/GenBank/DDBJ whole genome shotgun (WGS) entry which is preliminary data.</text>
</comment>
<feature type="domain" description="GGDEF" evidence="2">
    <location>
        <begin position="224"/>
        <end position="357"/>
    </location>
</feature>
<dbReference type="InterPro" id="IPR035965">
    <property type="entry name" value="PAS-like_dom_sf"/>
</dbReference>
<feature type="domain" description="EAL" evidence="1">
    <location>
        <begin position="366"/>
        <end position="616"/>
    </location>
</feature>